<protein>
    <submittedName>
        <fullName evidence="2">Uncharacterized protein</fullName>
    </submittedName>
</protein>
<dbReference type="Proteomes" id="UP001321473">
    <property type="component" value="Unassembled WGS sequence"/>
</dbReference>
<comment type="caution">
    <text evidence="2">The sequence shown here is derived from an EMBL/GenBank/DDBJ whole genome shotgun (WGS) entry which is preliminary data.</text>
</comment>
<feature type="region of interest" description="Disordered" evidence="1">
    <location>
        <begin position="69"/>
        <end position="105"/>
    </location>
</feature>
<proteinExistence type="predicted"/>
<feature type="compositionally biased region" description="Basic and acidic residues" evidence="1">
    <location>
        <begin position="81"/>
        <end position="105"/>
    </location>
</feature>
<sequence>MARNMLPLLSLPSSHYGGQGHRGAGIVPCHHILLFFRVEYLHRLRIGIPASLAHDHRLGSRCGRHGSLSSYTMDGSRMKRKDGCSRRDAKSAVQEDGKITESRRDQLKMSPYFDAHAVAFSDVTTSLPEQ</sequence>
<gene>
    <name evidence="2" type="ORF">V5799_032071</name>
</gene>
<organism evidence="2 3">
    <name type="scientific">Amblyomma americanum</name>
    <name type="common">Lone star tick</name>
    <dbReference type="NCBI Taxonomy" id="6943"/>
    <lineage>
        <taxon>Eukaryota</taxon>
        <taxon>Metazoa</taxon>
        <taxon>Ecdysozoa</taxon>
        <taxon>Arthropoda</taxon>
        <taxon>Chelicerata</taxon>
        <taxon>Arachnida</taxon>
        <taxon>Acari</taxon>
        <taxon>Parasitiformes</taxon>
        <taxon>Ixodida</taxon>
        <taxon>Ixodoidea</taxon>
        <taxon>Ixodidae</taxon>
        <taxon>Amblyomminae</taxon>
        <taxon>Amblyomma</taxon>
    </lineage>
</organism>
<keyword evidence="3" id="KW-1185">Reference proteome</keyword>
<dbReference type="EMBL" id="JARKHS020027503">
    <property type="protein sequence ID" value="KAK8765320.1"/>
    <property type="molecule type" value="Genomic_DNA"/>
</dbReference>
<dbReference type="AlphaFoldDB" id="A0AAQ4DS80"/>
<reference evidence="2 3" key="1">
    <citation type="journal article" date="2023" name="Arcadia Sci">
        <title>De novo assembly of a long-read Amblyomma americanum tick genome.</title>
        <authorList>
            <person name="Chou S."/>
            <person name="Poskanzer K.E."/>
            <person name="Rollins M."/>
            <person name="Thuy-Boun P.S."/>
        </authorList>
    </citation>
    <scope>NUCLEOTIDE SEQUENCE [LARGE SCALE GENOMIC DNA]</scope>
    <source>
        <strain evidence="2">F_SG_1</strain>
        <tissue evidence="2">Salivary glands</tissue>
    </source>
</reference>
<name>A0AAQ4DS80_AMBAM</name>
<evidence type="ECO:0000313" key="3">
    <source>
        <dbReference type="Proteomes" id="UP001321473"/>
    </source>
</evidence>
<evidence type="ECO:0000256" key="1">
    <source>
        <dbReference type="SAM" id="MobiDB-lite"/>
    </source>
</evidence>
<accession>A0AAQ4DS80</accession>
<evidence type="ECO:0000313" key="2">
    <source>
        <dbReference type="EMBL" id="KAK8765320.1"/>
    </source>
</evidence>